<name>A0A1Q8YIF7_9BURK</name>
<dbReference type="InterPro" id="IPR032710">
    <property type="entry name" value="NTF2-like_dom_sf"/>
</dbReference>
<dbReference type="RefSeq" id="WP_075585363.1">
    <property type="nucleotide sequence ID" value="NZ_MSYM01000007.1"/>
</dbReference>
<dbReference type="Gene3D" id="3.10.450.50">
    <property type="match status" value="1"/>
</dbReference>
<dbReference type="InterPro" id="IPR037401">
    <property type="entry name" value="SnoaL-like"/>
</dbReference>
<keyword evidence="3" id="KW-1185">Reference proteome</keyword>
<protein>
    <submittedName>
        <fullName evidence="2">Isomerase with SnoaL-like domain</fullName>
    </submittedName>
</protein>
<dbReference type="STRING" id="81479.RA876_17930"/>
<keyword evidence="2" id="KW-0413">Isomerase</keyword>
<accession>A0A1Q8YIF7</accession>
<evidence type="ECO:0000313" key="2">
    <source>
        <dbReference type="EMBL" id="OLP07699.1"/>
    </source>
</evidence>
<dbReference type="EMBL" id="MSYM01000007">
    <property type="protein sequence ID" value="OLP07699.1"/>
    <property type="molecule type" value="Genomic_DNA"/>
</dbReference>
<evidence type="ECO:0000313" key="3">
    <source>
        <dbReference type="Proteomes" id="UP000185911"/>
    </source>
</evidence>
<sequence length="156" mass="17859">MTAETPQSPDQAPDHSAQIARMVQLFETITPQNISRLGEFYDPKARFKDPFNEVVGIPAIGHIFAHMFVQLTQPHFVVTQQVLQGQQCFLTWELRFGFKGFKTSQTQTILGATHLFLNEAGLITLHRDYWDAAEELYEKLPVVGGLMRWLKRRASQ</sequence>
<proteinExistence type="predicted"/>
<feature type="domain" description="SnoaL-like" evidence="1">
    <location>
        <begin position="24"/>
        <end position="126"/>
    </location>
</feature>
<comment type="caution">
    <text evidence="2">The sequence shown here is derived from an EMBL/GenBank/DDBJ whole genome shotgun (WGS) entry which is preliminary data.</text>
</comment>
<dbReference type="GO" id="GO:0016853">
    <property type="term" value="F:isomerase activity"/>
    <property type="evidence" value="ECO:0007669"/>
    <property type="project" value="UniProtKB-KW"/>
</dbReference>
<organism evidence="2 3">
    <name type="scientific">Rhodoferax antarcticus ANT.BR</name>
    <dbReference type="NCBI Taxonomy" id="1111071"/>
    <lineage>
        <taxon>Bacteria</taxon>
        <taxon>Pseudomonadati</taxon>
        <taxon>Pseudomonadota</taxon>
        <taxon>Betaproteobacteria</taxon>
        <taxon>Burkholderiales</taxon>
        <taxon>Comamonadaceae</taxon>
        <taxon>Rhodoferax</taxon>
    </lineage>
</organism>
<reference evidence="2 3" key="1">
    <citation type="submission" date="2017-01" db="EMBL/GenBank/DDBJ databases">
        <title>Genome sequence of Rhodoferax antarcticus ANT.BR, a psychrophilic purple nonsulfur bacterium from an Antarctic microbial mat.</title>
        <authorList>
            <person name="Baker J."/>
            <person name="Riester C."/>
            <person name="Skinner B."/>
            <person name="Newell A."/>
            <person name="Swingley W."/>
            <person name="Madigan M."/>
            <person name="Jung D."/>
            <person name="Asao M."/>
            <person name="Chen M."/>
            <person name="Loughlin P."/>
            <person name="Pan H."/>
            <person name="Lin S."/>
            <person name="Li N."/>
            <person name="Shaw J."/>
            <person name="Prado M."/>
            <person name="Sherman C."/>
            <person name="Li X."/>
            <person name="Tang J."/>
            <person name="Blankenship R."/>
            <person name="Zhao T."/>
            <person name="Touchman J."/>
            <person name="Sattley M."/>
        </authorList>
    </citation>
    <scope>NUCLEOTIDE SEQUENCE [LARGE SCALE GENOMIC DNA]</scope>
    <source>
        <strain evidence="2 3">ANT.BR</strain>
    </source>
</reference>
<dbReference type="Proteomes" id="UP000185911">
    <property type="component" value="Unassembled WGS sequence"/>
</dbReference>
<gene>
    <name evidence="2" type="ORF">BLL52_0795</name>
</gene>
<dbReference type="AlphaFoldDB" id="A0A1Q8YIF7"/>
<evidence type="ECO:0000259" key="1">
    <source>
        <dbReference type="Pfam" id="PF12680"/>
    </source>
</evidence>
<dbReference type="Pfam" id="PF12680">
    <property type="entry name" value="SnoaL_2"/>
    <property type="match status" value="1"/>
</dbReference>
<dbReference type="SUPFAM" id="SSF54427">
    <property type="entry name" value="NTF2-like"/>
    <property type="match status" value="1"/>
</dbReference>